<evidence type="ECO:0000256" key="1">
    <source>
        <dbReference type="SAM" id="MobiDB-lite"/>
    </source>
</evidence>
<evidence type="ECO:0000313" key="2">
    <source>
        <dbReference type="EMBL" id="GLK52442.1"/>
    </source>
</evidence>
<dbReference type="Proteomes" id="UP001143486">
    <property type="component" value="Unassembled WGS sequence"/>
</dbReference>
<comment type="caution">
    <text evidence="2">The sequence shown here is derived from an EMBL/GenBank/DDBJ whole genome shotgun (WGS) entry which is preliminary data.</text>
</comment>
<reference evidence="2" key="1">
    <citation type="journal article" date="2014" name="Int. J. Syst. Evol. Microbiol.">
        <title>Complete genome sequence of Corynebacterium casei LMG S-19264T (=DSM 44701T), isolated from a smear-ripened cheese.</title>
        <authorList>
            <consortium name="US DOE Joint Genome Institute (JGI-PGF)"/>
            <person name="Walter F."/>
            <person name="Albersmeier A."/>
            <person name="Kalinowski J."/>
            <person name="Ruckert C."/>
        </authorList>
    </citation>
    <scope>NUCLEOTIDE SEQUENCE</scope>
    <source>
        <strain evidence="2">VKM B-1513</strain>
    </source>
</reference>
<accession>A0A9W6ILE7</accession>
<feature type="compositionally biased region" description="Basic and acidic residues" evidence="1">
    <location>
        <begin position="63"/>
        <end position="83"/>
    </location>
</feature>
<dbReference type="EMBL" id="BSFE01000005">
    <property type="protein sequence ID" value="GLK52442.1"/>
    <property type="molecule type" value="Genomic_DNA"/>
</dbReference>
<gene>
    <name evidence="2" type="ORF">GCM10017621_19500</name>
</gene>
<proteinExistence type="predicted"/>
<name>A0A9W6ILE7_9PROT</name>
<reference evidence="2" key="2">
    <citation type="submission" date="2023-01" db="EMBL/GenBank/DDBJ databases">
        <authorList>
            <person name="Sun Q."/>
            <person name="Evtushenko L."/>
        </authorList>
    </citation>
    <scope>NUCLEOTIDE SEQUENCE</scope>
    <source>
        <strain evidence="2">VKM B-1513</strain>
    </source>
</reference>
<protein>
    <submittedName>
        <fullName evidence="2">Uncharacterized protein</fullName>
    </submittedName>
</protein>
<sequence length="101" mass="10835">MTGTVSLAGLILLSACATTSDDNVALADQGVTEEGTEYTCRRIQVTGTRRFERVCTSDAEWDDQARRTQDGVDHIGAADRSPVRPETPSGFGVPNHTGPNR</sequence>
<organism evidence="2 3">
    <name type="scientific">Maricaulis virginensis</name>
    <dbReference type="NCBI Taxonomy" id="144022"/>
    <lineage>
        <taxon>Bacteria</taxon>
        <taxon>Pseudomonadati</taxon>
        <taxon>Pseudomonadota</taxon>
        <taxon>Alphaproteobacteria</taxon>
        <taxon>Maricaulales</taxon>
        <taxon>Maricaulaceae</taxon>
        <taxon>Maricaulis</taxon>
    </lineage>
</organism>
<dbReference type="AlphaFoldDB" id="A0A9W6ILE7"/>
<feature type="region of interest" description="Disordered" evidence="1">
    <location>
        <begin position="59"/>
        <end position="101"/>
    </location>
</feature>
<keyword evidence="3" id="KW-1185">Reference proteome</keyword>
<evidence type="ECO:0000313" key="3">
    <source>
        <dbReference type="Proteomes" id="UP001143486"/>
    </source>
</evidence>